<dbReference type="Proteomes" id="UP001141434">
    <property type="component" value="Unassembled WGS sequence"/>
</dbReference>
<evidence type="ECO:0000259" key="2">
    <source>
        <dbReference type="Pfam" id="PF22693"/>
    </source>
</evidence>
<evidence type="ECO:0000256" key="1">
    <source>
        <dbReference type="SAM" id="MobiDB-lite"/>
    </source>
</evidence>
<reference evidence="3" key="1">
    <citation type="submission" date="2022-11" db="EMBL/GenBank/DDBJ databases">
        <authorList>
            <person name="Petersen C."/>
        </authorList>
    </citation>
    <scope>NUCLEOTIDE SEQUENCE</scope>
    <source>
        <strain evidence="3">IBT 34128</strain>
    </source>
</reference>
<dbReference type="GeneID" id="81390512"/>
<evidence type="ECO:0000313" key="4">
    <source>
        <dbReference type="Proteomes" id="UP001141434"/>
    </source>
</evidence>
<feature type="compositionally biased region" description="Polar residues" evidence="1">
    <location>
        <begin position="489"/>
        <end position="498"/>
    </location>
</feature>
<feature type="domain" description="MACPF-like" evidence="2">
    <location>
        <begin position="385"/>
        <end position="551"/>
    </location>
</feature>
<sequence length="1077" mass="119582">MSETNQDIPTARENDEDAVPATENGDNGAPAPEKEADAIKNDGKLLLTVLKYNKIEGKAMSGGKLAPSPSQLAASALSIIRAYLLKEGYLSKDDGNKPFCTKDGIEVTDEITLDHYMEESPNTSTSTSGQSGNASEAGGSHDETANKNAKPVKHNIYILTKKRSAGLDSTADAFIKKGVDLTNTGTVDFLAASTGNPLTSSFKSSSWEAEASGNIVHPVDMTEKEWGIVMRTNKLLCGQYLRTGPVDKVVKVQGHPDIKRPSMDVVDVKRSYYSAFALKPRNLPEYDITFKITDKASEEMHKLGIPHPGHSFRIPRFQIKDSSQVRVFETKGSLETTMAESSFTSQSLDAAVGGSGFGVSVAVKGGASWGNDDKSASSKFNDSSYMHVVYEFPRVELILNEENLELSDECKEDVENLRNRRTLKELAHFEERYGNFFARSIHLGGKLISIEESDSVAGSSVEEKKKMLKAAASASMSGYGFQAEVNYSQTENSGTKTTSTEKKMTHSMSWSADGGDTTLCNNPPKWCSTVSNFYNWRVMKQDDVVNIYEFMGKLPGYEDIPKLIYNITHLNPEPTSLVQFSLHLEAGSENGPRVLTFGEDTEQEIAPLDMDPLNHGPNQKSGTQDNVHSLRQHRKELISEIKFSKAKSGEYSTVFGIPISNDQSNISIEGADSVGISHPRFKYGVKYPIHYLVNATNGEEEEVLLHSLQIGGDGSSKPFLYGKHDTASNIMVEFEPIHKTTKKKTTPIAQNDKVRLRFSYLPTDTAVHRVSNFRMKDVDDMIMPKSSDLKRLAAQLPGRPEPPVEPEFSDSTLKSLEEGRNFYAMLLKKGHSSMMQAKLDQFDARIKAHKESRAYKEARVVYDLNLRHYKSAKLIYDQRVKEYDLRVQEELKKTGQQTQRLKEEWEQHQRDKNKLVVFDEFTFRVEYCDAKNGKNLGTAIEAAKKALAAEKAAKDAEAAEQAAGEATEEAKRKAEAAAAKAHDEEVERRKKLLFPGFFIIQGYEQWLAQKKKLERAACLLDDGKAATLREDIKTKDKNMTMCAEWDLDEDILTASSKLGVNPFWVPAMALVKVPGST</sequence>
<comment type="caution">
    <text evidence="3">The sequence shown here is derived from an EMBL/GenBank/DDBJ whole genome shotgun (WGS) entry which is preliminary data.</text>
</comment>
<feature type="region of interest" description="Disordered" evidence="1">
    <location>
        <begin position="1"/>
        <end position="40"/>
    </location>
</feature>
<dbReference type="RefSeq" id="XP_056516194.1">
    <property type="nucleotide sequence ID" value="XM_056651344.1"/>
</dbReference>
<evidence type="ECO:0000313" key="3">
    <source>
        <dbReference type="EMBL" id="KAJ5115002.1"/>
    </source>
</evidence>
<reference evidence="3" key="2">
    <citation type="journal article" date="2023" name="IMA Fungus">
        <title>Comparative genomic study of the Penicillium genus elucidates a diverse pangenome and 15 lateral gene transfer events.</title>
        <authorList>
            <person name="Petersen C."/>
            <person name="Sorensen T."/>
            <person name="Nielsen M.R."/>
            <person name="Sondergaard T.E."/>
            <person name="Sorensen J.L."/>
            <person name="Fitzpatrick D.A."/>
            <person name="Frisvad J.C."/>
            <person name="Nielsen K.L."/>
        </authorList>
    </citation>
    <scope>NUCLEOTIDE SEQUENCE</scope>
    <source>
        <strain evidence="3">IBT 34128</strain>
    </source>
</reference>
<keyword evidence="4" id="KW-1185">Reference proteome</keyword>
<name>A0A9W9GAJ0_9EURO</name>
<feature type="region of interest" description="Disordered" evidence="1">
    <location>
        <begin position="489"/>
        <end position="508"/>
    </location>
</feature>
<protein>
    <recommendedName>
        <fullName evidence="2">MACPF-like domain-containing protein</fullName>
    </recommendedName>
</protein>
<dbReference type="Pfam" id="PF22693">
    <property type="entry name" value="MACPF_1"/>
    <property type="match status" value="1"/>
</dbReference>
<feature type="region of interest" description="Disordered" evidence="1">
    <location>
        <begin position="119"/>
        <end position="147"/>
    </location>
</feature>
<organism evidence="3 4">
    <name type="scientific">Penicillium alfredii</name>
    <dbReference type="NCBI Taxonomy" id="1506179"/>
    <lineage>
        <taxon>Eukaryota</taxon>
        <taxon>Fungi</taxon>
        <taxon>Dikarya</taxon>
        <taxon>Ascomycota</taxon>
        <taxon>Pezizomycotina</taxon>
        <taxon>Eurotiomycetes</taxon>
        <taxon>Eurotiomycetidae</taxon>
        <taxon>Eurotiales</taxon>
        <taxon>Aspergillaceae</taxon>
        <taxon>Penicillium</taxon>
    </lineage>
</organism>
<feature type="region of interest" description="Disordered" evidence="1">
    <location>
        <begin position="958"/>
        <end position="981"/>
    </location>
</feature>
<dbReference type="OrthoDB" id="2562973at2759"/>
<dbReference type="AlphaFoldDB" id="A0A9W9GAJ0"/>
<dbReference type="InterPro" id="IPR054586">
    <property type="entry name" value="MACPF_1_fungal"/>
</dbReference>
<accession>A0A9W9GAJ0</accession>
<feature type="compositionally biased region" description="Basic and acidic residues" evidence="1">
    <location>
        <begin position="968"/>
        <end position="981"/>
    </location>
</feature>
<dbReference type="EMBL" id="JAPMSZ010000001">
    <property type="protein sequence ID" value="KAJ5115002.1"/>
    <property type="molecule type" value="Genomic_DNA"/>
</dbReference>
<proteinExistence type="predicted"/>
<gene>
    <name evidence="3" type="ORF">NUU61_000761</name>
</gene>